<protein>
    <submittedName>
        <fullName evidence="1">Uncharacterized protein</fullName>
    </submittedName>
</protein>
<reference evidence="1 2" key="1">
    <citation type="journal article" date="2014" name="Agronomy (Basel)">
        <title>A Draft Genome Sequence for Ensete ventricosum, the Drought-Tolerant Tree Against Hunger.</title>
        <authorList>
            <person name="Harrison J."/>
            <person name="Moore K.A."/>
            <person name="Paszkiewicz K."/>
            <person name="Jones T."/>
            <person name="Grant M."/>
            <person name="Ambacheew D."/>
            <person name="Muzemil S."/>
            <person name="Studholme D.J."/>
        </authorList>
    </citation>
    <scope>NUCLEOTIDE SEQUENCE [LARGE SCALE GENOMIC DNA]</scope>
</reference>
<evidence type="ECO:0000313" key="2">
    <source>
        <dbReference type="Proteomes" id="UP000287651"/>
    </source>
</evidence>
<proteinExistence type="predicted"/>
<evidence type="ECO:0000313" key="1">
    <source>
        <dbReference type="EMBL" id="RRT35346.1"/>
    </source>
</evidence>
<accession>A0A426X797</accession>
<comment type="caution">
    <text evidence="1">The sequence shown here is derived from an EMBL/GenBank/DDBJ whole genome shotgun (WGS) entry which is preliminary data.</text>
</comment>
<sequence>MCSPLHMILPLENQDLSLLDICPVGATLLFAFFPSEVSKNTIPFGLFRVAKQLVPCSAPANALTRLRLFANTVPTAPFKVVIKVCNFDIYRPVRAVHTDPPGCQYTNRPLPGGSAKIRLSAVDFDRRRSIEGRN</sequence>
<gene>
    <name evidence="1" type="ORF">B296_00050298</name>
</gene>
<name>A0A426X797_ENSVE</name>
<dbReference type="AlphaFoldDB" id="A0A426X797"/>
<dbReference type="EMBL" id="AMZH03025184">
    <property type="protein sequence ID" value="RRT35346.1"/>
    <property type="molecule type" value="Genomic_DNA"/>
</dbReference>
<dbReference type="Proteomes" id="UP000287651">
    <property type="component" value="Unassembled WGS sequence"/>
</dbReference>
<organism evidence="1 2">
    <name type="scientific">Ensete ventricosum</name>
    <name type="common">Abyssinian banana</name>
    <name type="synonym">Musa ensete</name>
    <dbReference type="NCBI Taxonomy" id="4639"/>
    <lineage>
        <taxon>Eukaryota</taxon>
        <taxon>Viridiplantae</taxon>
        <taxon>Streptophyta</taxon>
        <taxon>Embryophyta</taxon>
        <taxon>Tracheophyta</taxon>
        <taxon>Spermatophyta</taxon>
        <taxon>Magnoliopsida</taxon>
        <taxon>Liliopsida</taxon>
        <taxon>Zingiberales</taxon>
        <taxon>Musaceae</taxon>
        <taxon>Ensete</taxon>
    </lineage>
</organism>